<sequence>MNHNVRVSLWWSLFENISASVRSGDTLSALIYLTSSKRGGNITVGIIQGANGIAMMVAALPAGWLADRYRRDVILRAGAGWGAAAGLVLALALAVRPTVWMLGASMALLGVYRGTTSAALEALFADSVPPGQSGLYTRKYVITAVASSFGPWLSLALFHRLGNRWDADDCRLVLLSGLALMVLPLILMCTFDDAKALQAPAQPGWGRQQQQQQQQQQEQQGHGPRQVTERESHALLLPTTAVGGAGSGLDQQPLTAAENGQACVLEAADIATAVPASCVADSYEQTQVHQAPRRRGCCGTLPDGLVVTLLIGGSDLIGALASGMTLKFFAMYFMQSVGMLPVAVSLIGALAPLGVSAASLACQRLSKVVGRVQISLVTRCLDIVLLVMLAHLPFATAPARRLLVAVHLLRMAFANATRPLMRSVLMDFVPRQYRGKVNAVDSIRTFSWSGSAALGGFLIERIGFRRTFLVTAGIKTAVLVPLFFLLAYVPDGVCVSRLARLERQQRAAAGCGEHDNLRQPLLDTK</sequence>
<feature type="transmembrane region" description="Helical" evidence="3">
    <location>
        <begin position="42"/>
        <end position="66"/>
    </location>
</feature>
<reference evidence="5" key="1">
    <citation type="journal article" date="2019" name="Plant J.">
        <title>Chlorella vulgaris genome assembly and annotation reveals the molecular basis for metabolic acclimation to high light conditions.</title>
        <authorList>
            <person name="Cecchin M."/>
            <person name="Marcolungo L."/>
            <person name="Rossato M."/>
            <person name="Girolomoni L."/>
            <person name="Cosentino E."/>
            <person name="Cuine S."/>
            <person name="Li-Beisson Y."/>
            <person name="Delledonne M."/>
            <person name="Ballottari M."/>
        </authorList>
    </citation>
    <scope>NUCLEOTIDE SEQUENCE</scope>
    <source>
        <strain evidence="5">211/11P</strain>
    </source>
</reference>
<name>A0A9D4TSG9_CHLVU</name>
<dbReference type="AlphaFoldDB" id="A0A9D4TSG9"/>
<feature type="domain" description="Major facilitator superfamily (MFS) profile" evidence="4">
    <location>
        <begin position="307"/>
        <end position="525"/>
    </location>
</feature>
<keyword evidence="3" id="KW-0472">Membrane</keyword>
<comment type="subcellular location">
    <subcellularLocation>
        <location evidence="1">Membrane</location>
        <topology evidence="1">Multi-pass membrane protein</topology>
    </subcellularLocation>
</comment>
<keyword evidence="3" id="KW-0812">Transmembrane</keyword>
<dbReference type="PANTHER" id="PTHR23525">
    <property type="entry name" value="TRANSPORTER, PUTATIVE-RELATED"/>
    <property type="match status" value="1"/>
</dbReference>
<organism evidence="5 6">
    <name type="scientific">Chlorella vulgaris</name>
    <name type="common">Green alga</name>
    <dbReference type="NCBI Taxonomy" id="3077"/>
    <lineage>
        <taxon>Eukaryota</taxon>
        <taxon>Viridiplantae</taxon>
        <taxon>Chlorophyta</taxon>
        <taxon>core chlorophytes</taxon>
        <taxon>Trebouxiophyceae</taxon>
        <taxon>Chlorellales</taxon>
        <taxon>Chlorellaceae</taxon>
        <taxon>Chlorella clade</taxon>
        <taxon>Chlorella</taxon>
    </lineage>
</organism>
<feature type="transmembrane region" description="Helical" evidence="3">
    <location>
        <begin position="73"/>
        <end position="93"/>
    </location>
</feature>
<dbReference type="PANTHER" id="PTHR23525:SF1">
    <property type="entry name" value="NODULIN-LIKE DOMAIN-CONTAINING PROTEIN"/>
    <property type="match status" value="1"/>
</dbReference>
<gene>
    <name evidence="5" type="ORF">D9Q98_003147</name>
</gene>
<dbReference type="InterPro" id="IPR020846">
    <property type="entry name" value="MFS_dom"/>
</dbReference>
<evidence type="ECO:0000313" key="6">
    <source>
        <dbReference type="Proteomes" id="UP001055712"/>
    </source>
</evidence>
<evidence type="ECO:0000256" key="2">
    <source>
        <dbReference type="SAM" id="MobiDB-lite"/>
    </source>
</evidence>
<feature type="transmembrane region" description="Helical" evidence="3">
    <location>
        <begin position="468"/>
        <end position="489"/>
    </location>
</feature>
<accession>A0A9D4TSG9</accession>
<dbReference type="EMBL" id="SIDB01000004">
    <property type="protein sequence ID" value="KAI3433329.1"/>
    <property type="molecule type" value="Genomic_DNA"/>
</dbReference>
<evidence type="ECO:0000259" key="4">
    <source>
        <dbReference type="PROSITE" id="PS50850"/>
    </source>
</evidence>
<keyword evidence="3" id="KW-1133">Transmembrane helix</keyword>
<feature type="region of interest" description="Disordered" evidence="2">
    <location>
        <begin position="201"/>
        <end position="229"/>
    </location>
</feature>
<dbReference type="Pfam" id="PF07690">
    <property type="entry name" value="MFS_1"/>
    <property type="match status" value="2"/>
</dbReference>
<feature type="transmembrane region" description="Helical" evidence="3">
    <location>
        <begin position="140"/>
        <end position="160"/>
    </location>
</feature>
<keyword evidence="6" id="KW-1185">Reference proteome</keyword>
<dbReference type="GO" id="GO:0022857">
    <property type="term" value="F:transmembrane transporter activity"/>
    <property type="evidence" value="ECO:0007669"/>
    <property type="project" value="InterPro"/>
</dbReference>
<evidence type="ECO:0000256" key="3">
    <source>
        <dbReference type="SAM" id="Phobius"/>
    </source>
</evidence>
<feature type="transmembrane region" description="Helical" evidence="3">
    <location>
        <begin position="332"/>
        <end position="355"/>
    </location>
</feature>
<feature type="transmembrane region" description="Helical" evidence="3">
    <location>
        <begin position="172"/>
        <end position="191"/>
    </location>
</feature>
<feature type="compositionally biased region" description="Low complexity" evidence="2">
    <location>
        <begin position="208"/>
        <end position="220"/>
    </location>
</feature>
<evidence type="ECO:0000313" key="5">
    <source>
        <dbReference type="EMBL" id="KAI3433329.1"/>
    </source>
</evidence>
<reference evidence="5" key="2">
    <citation type="submission" date="2020-11" db="EMBL/GenBank/DDBJ databases">
        <authorList>
            <person name="Cecchin M."/>
            <person name="Marcolungo L."/>
            <person name="Rossato M."/>
            <person name="Girolomoni L."/>
            <person name="Cosentino E."/>
            <person name="Cuine S."/>
            <person name="Li-Beisson Y."/>
            <person name="Delledonne M."/>
            <person name="Ballottari M."/>
        </authorList>
    </citation>
    <scope>NUCLEOTIDE SEQUENCE</scope>
    <source>
        <strain evidence="5">211/11P</strain>
        <tissue evidence="5">Whole cell</tissue>
    </source>
</reference>
<dbReference type="Proteomes" id="UP001055712">
    <property type="component" value="Unassembled WGS sequence"/>
</dbReference>
<dbReference type="InterPro" id="IPR011701">
    <property type="entry name" value="MFS"/>
</dbReference>
<dbReference type="OrthoDB" id="541403at2759"/>
<dbReference type="InterPro" id="IPR036259">
    <property type="entry name" value="MFS_trans_sf"/>
</dbReference>
<dbReference type="PROSITE" id="PS50850">
    <property type="entry name" value="MFS"/>
    <property type="match status" value="1"/>
</dbReference>
<protein>
    <recommendedName>
        <fullName evidence="4">Major facilitator superfamily (MFS) profile domain-containing protein</fullName>
    </recommendedName>
</protein>
<dbReference type="Gene3D" id="1.20.1250.20">
    <property type="entry name" value="MFS general substrate transporter like domains"/>
    <property type="match status" value="2"/>
</dbReference>
<dbReference type="SUPFAM" id="SSF103473">
    <property type="entry name" value="MFS general substrate transporter"/>
    <property type="match status" value="1"/>
</dbReference>
<comment type="caution">
    <text evidence="5">The sequence shown here is derived from an EMBL/GenBank/DDBJ whole genome shotgun (WGS) entry which is preliminary data.</text>
</comment>
<evidence type="ECO:0000256" key="1">
    <source>
        <dbReference type="ARBA" id="ARBA00004141"/>
    </source>
</evidence>
<dbReference type="GO" id="GO:0016020">
    <property type="term" value="C:membrane"/>
    <property type="evidence" value="ECO:0007669"/>
    <property type="project" value="UniProtKB-SubCell"/>
</dbReference>
<proteinExistence type="predicted"/>